<proteinExistence type="predicted"/>
<keyword evidence="3" id="KW-0597">Phosphoprotein</keyword>
<evidence type="ECO:0000256" key="6">
    <source>
        <dbReference type="ARBA" id="ARBA00048668"/>
    </source>
</evidence>
<comment type="catalytic activity">
    <reaction evidence="6">
        <text>5-phospho-alpha-D-ribose 1-diphosphate + nicotinate + ATP + H2O = nicotinate beta-D-ribonucleotide + ADP + phosphate + diphosphate</text>
        <dbReference type="Rhea" id="RHEA:36163"/>
        <dbReference type="ChEBI" id="CHEBI:15377"/>
        <dbReference type="ChEBI" id="CHEBI:30616"/>
        <dbReference type="ChEBI" id="CHEBI:32544"/>
        <dbReference type="ChEBI" id="CHEBI:33019"/>
        <dbReference type="ChEBI" id="CHEBI:43474"/>
        <dbReference type="ChEBI" id="CHEBI:57502"/>
        <dbReference type="ChEBI" id="CHEBI:58017"/>
        <dbReference type="ChEBI" id="CHEBI:456216"/>
        <dbReference type="EC" id="6.3.4.21"/>
    </reaction>
</comment>
<dbReference type="GO" id="GO:0005829">
    <property type="term" value="C:cytosol"/>
    <property type="evidence" value="ECO:0007669"/>
    <property type="project" value="TreeGrafter"/>
</dbReference>
<evidence type="ECO:0000313" key="9">
    <source>
        <dbReference type="Proteomes" id="UP000053676"/>
    </source>
</evidence>
<dbReference type="InterPro" id="IPR007229">
    <property type="entry name" value="Nic_PRibTrfase-Fam"/>
</dbReference>
<dbReference type="InterPro" id="IPR041619">
    <property type="entry name" value="NAPRTase_C"/>
</dbReference>
<protein>
    <recommendedName>
        <fullName evidence="2">nicotinate phosphoribosyltransferase</fullName>
        <ecNumber evidence="2">6.3.4.21</ecNumber>
    </recommendedName>
</protein>
<dbReference type="AlphaFoldDB" id="W2SWE6"/>
<keyword evidence="9" id="KW-1185">Reference proteome</keyword>
<dbReference type="KEGG" id="nai:NECAME_13198"/>
<dbReference type="Proteomes" id="UP000053676">
    <property type="component" value="Unassembled WGS sequence"/>
</dbReference>
<dbReference type="STRING" id="51031.W2SWE6"/>
<sequence>MLKLLSLFQESKRALVMASKVEQLQQVFWCNGAIVQELPGINTIRDRVNKSLHTLRKDHRRSFNPTPYKVSVSEKLDNFLHALWLQNAPIGQLE</sequence>
<dbReference type="OrthoDB" id="193380at2759"/>
<organism evidence="8 9">
    <name type="scientific">Necator americanus</name>
    <name type="common">Human hookworm</name>
    <dbReference type="NCBI Taxonomy" id="51031"/>
    <lineage>
        <taxon>Eukaryota</taxon>
        <taxon>Metazoa</taxon>
        <taxon>Ecdysozoa</taxon>
        <taxon>Nematoda</taxon>
        <taxon>Chromadorea</taxon>
        <taxon>Rhabditida</taxon>
        <taxon>Rhabditina</taxon>
        <taxon>Rhabditomorpha</taxon>
        <taxon>Strongyloidea</taxon>
        <taxon>Ancylostomatidae</taxon>
        <taxon>Bunostominae</taxon>
        <taxon>Necator</taxon>
    </lineage>
</organism>
<dbReference type="InterPro" id="IPR036068">
    <property type="entry name" value="Nicotinate_pribotase-like_C"/>
</dbReference>
<evidence type="ECO:0000256" key="3">
    <source>
        <dbReference type="ARBA" id="ARBA00022553"/>
    </source>
</evidence>
<dbReference type="UniPathway" id="UPA00253">
    <property type="reaction ID" value="UER00457"/>
</dbReference>
<keyword evidence="5" id="KW-0662">Pyridine nucleotide biosynthesis</keyword>
<dbReference type="Gene3D" id="3.20.140.10">
    <property type="entry name" value="nicotinate phosphoribosyltransferase"/>
    <property type="match status" value="1"/>
</dbReference>
<evidence type="ECO:0000313" key="8">
    <source>
        <dbReference type="EMBL" id="ETN74084.1"/>
    </source>
</evidence>
<keyword evidence="4" id="KW-0436">Ligase</keyword>
<evidence type="ECO:0000256" key="4">
    <source>
        <dbReference type="ARBA" id="ARBA00022598"/>
    </source>
</evidence>
<dbReference type="PANTHER" id="PTHR11098">
    <property type="entry name" value="NICOTINATE PHOSPHORIBOSYLTRANSFERASE"/>
    <property type="match status" value="1"/>
</dbReference>
<name>W2SWE6_NECAM</name>
<dbReference type="EMBL" id="KI660388">
    <property type="protein sequence ID" value="ETN74084.1"/>
    <property type="molecule type" value="Genomic_DNA"/>
</dbReference>
<reference evidence="9" key="1">
    <citation type="journal article" date="2014" name="Nat. Genet.">
        <title>Genome of the human hookworm Necator americanus.</title>
        <authorList>
            <person name="Tang Y.T."/>
            <person name="Gao X."/>
            <person name="Rosa B.A."/>
            <person name="Abubucker S."/>
            <person name="Hallsworth-Pepin K."/>
            <person name="Martin J."/>
            <person name="Tyagi R."/>
            <person name="Heizer E."/>
            <person name="Zhang X."/>
            <person name="Bhonagiri-Palsikar V."/>
            <person name="Minx P."/>
            <person name="Warren W.C."/>
            <person name="Wang Q."/>
            <person name="Zhan B."/>
            <person name="Hotez P.J."/>
            <person name="Sternberg P.W."/>
            <person name="Dougall A."/>
            <person name="Gaze S.T."/>
            <person name="Mulvenna J."/>
            <person name="Sotillo J."/>
            <person name="Ranganathan S."/>
            <person name="Rabelo E.M."/>
            <person name="Wilson R.K."/>
            <person name="Felgner P.L."/>
            <person name="Bethony J."/>
            <person name="Hawdon J.M."/>
            <person name="Gasser R.B."/>
            <person name="Loukas A."/>
            <person name="Mitreva M."/>
        </authorList>
    </citation>
    <scope>NUCLEOTIDE SEQUENCE [LARGE SCALE GENOMIC DNA]</scope>
</reference>
<evidence type="ECO:0000256" key="5">
    <source>
        <dbReference type="ARBA" id="ARBA00022642"/>
    </source>
</evidence>
<dbReference type="GO" id="GO:0004516">
    <property type="term" value="F:nicotinate phosphoribosyltransferase activity"/>
    <property type="evidence" value="ECO:0007669"/>
    <property type="project" value="UniProtKB-EC"/>
</dbReference>
<dbReference type="GO" id="GO:0034355">
    <property type="term" value="P:NAD+ biosynthetic process via the salvage pathway"/>
    <property type="evidence" value="ECO:0007669"/>
    <property type="project" value="TreeGrafter"/>
</dbReference>
<evidence type="ECO:0000256" key="1">
    <source>
        <dbReference type="ARBA" id="ARBA00004952"/>
    </source>
</evidence>
<dbReference type="PANTHER" id="PTHR11098:SF1">
    <property type="entry name" value="NICOTINATE PHOSPHORIBOSYLTRANSFERASE"/>
    <property type="match status" value="1"/>
</dbReference>
<dbReference type="Pfam" id="PF17956">
    <property type="entry name" value="NAPRTase_C"/>
    <property type="match status" value="1"/>
</dbReference>
<evidence type="ECO:0000259" key="7">
    <source>
        <dbReference type="Pfam" id="PF17956"/>
    </source>
</evidence>
<comment type="pathway">
    <text evidence="1">Cofactor biosynthesis; NAD(+) biosynthesis; nicotinate D-ribonucleotide from nicotinate: step 1/1.</text>
</comment>
<evidence type="ECO:0000256" key="2">
    <source>
        <dbReference type="ARBA" id="ARBA00013236"/>
    </source>
</evidence>
<accession>W2SWE6</accession>
<feature type="domain" description="Nicotinate phosphoribosyltransferase C-terminal" evidence="7">
    <location>
        <begin position="4"/>
        <end position="79"/>
    </location>
</feature>
<dbReference type="SUPFAM" id="SSF51690">
    <property type="entry name" value="Nicotinate/Quinolinate PRTase C-terminal domain-like"/>
    <property type="match status" value="1"/>
</dbReference>
<dbReference type="EC" id="6.3.4.21" evidence="2"/>
<gene>
    <name evidence="8" type="ORF">NECAME_13198</name>
</gene>